<keyword evidence="4" id="KW-1185">Reference proteome</keyword>
<feature type="transmembrane region" description="Helical" evidence="1">
    <location>
        <begin position="7"/>
        <end position="26"/>
    </location>
</feature>
<keyword evidence="1" id="KW-1133">Transmembrane helix</keyword>
<dbReference type="PANTHER" id="PTHR34220">
    <property type="entry name" value="SENSOR HISTIDINE KINASE YPDA"/>
    <property type="match status" value="1"/>
</dbReference>
<feature type="transmembrane region" description="Helical" evidence="1">
    <location>
        <begin position="38"/>
        <end position="56"/>
    </location>
</feature>
<dbReference type="PANTHER" id="PTHR34220:SF7">
    <property type="entry name" value="SENSOR HISTIDINE KINASE YPDA"/>
    <property type="match status" value="1"/>
</dbReference>
<dbReference type="SUPFAM" id="SSF55874">
    <property type="entry name" value="ATPase domain of HSP90 chaperone/DNA topoisomerase II/histidine kinase"/>
    <property type="match status" value="1"/>
</dbReference>
<name>A0A5C6RQ07_9FLAO</name>
<gene>
    <name evidence="3" type="ORF">FRY74_10565</name>
</gene>
<sequence>MLNKKKLYWYAQLFGWLVYVFIVGLFNKLSGNEVTTELIVSLLSIYLIGLSITHFYRAIIIKFNWMRYSVGLLVPRVLLSVVVWGIVVYLIQTLVLEVIIAKGSFEFEFADAFQKIINWALLLLLWSLFYFLFHFINNYKQEEIKNLKWQAAKNEIELNKLKSQLNPHFVFNSMNSIRALVDENPILAKDAITQLSNVLRNSLLMGKKKLIPLADELKIVDDYLSLEKTRFEEKLSIIKNIDENSLTFLVPPLMIQTLVENGIKHGTSKLSKGGTIELITELKNKTLYITIYNSGYYDKNKPSETGFGLLNTIQRLQLMYGETAKFNIENENERVKTTLLIPQKLTL</sequence>
<dbReference type="InterPro" id="IPR050640">
    <property type="entry name" value="Bact_2-comp_sensor_kinase"/>
</dbReference>
<keyword evidence="1" id="KW-0472">Membrane</keyword>
<dbReference type="RefSeq" id="WP_147101310.1">
    <property type="nucleotide sequence ID" value="NZ_VOOS01000005.1"/>
</dbReference>
<comment type="caution">
    <text evidence="3">The sequence shown here is derived from an EMBL/GenBank/DDBJ whole genome shotgun (WGS) entry which is preliminary data.</text>
</comment>
<dbReference type="InterPro" id="IPR010559">
    <property type="entry name" value="Sig_transdc_His_kin_internal"/>
</dbReference>
<reference evidence="3 4" key="1">
    <citation type="submission" date="2019-08" db="EMBL/GenBank/DDBJ databases">
        <title>Genome of Vicingus serpentipes NCIMB 15042.</title>
        <authorList>
            <person name="Bowman J.P."/>
        </authorList>
    </citation>
    <scope>NUCLEOTIDE SEQUENCE [LARGE SCALE GENOMIC DNA]</scope>
    <source>
        <strain evidence="3 4">NCIMB 15042</strain>
    </source>
</reference>
<dbReference type="OrthoDB" id="9809908at2"/>
<accession>A0A5C6RQ07</accession>
<dbReference type="GO" id="GO:0016020">
    <property type="term" value="C:membrane"/>
    <property type="evidence" value="ECO:0007669"/>
    <property type="project" value="InterPro"/>
</dbReference>
<evidence type="ECO:0000256" key="1">
    <source>
        <dbReference type="SAM" id="Phobius"/>
    </source>
</evidence>
<evidence type="ECO:0000313" key="3">
    <source>
        <dbReference type="EMBL" id="TXB64227.1"/>
    </source>
</evidence>
<feature type="transmembrane region" description="Helical" evidence="1">
    <location>
        <begin position="77"/>
        <end position="96"/>
    </location>
</feature>
<dbReference type="Pfam" id="PF06580">
    <property type="entry name" value="His_kinase"/>
    <property type="match status" value="1"/>
</dbReference>
<keyword evidence="3" id="KW-0418">Kinase</keyword>
<feature type="domain" description="Signal transduction histidine kinase internal region" evidence="2">
    <location>
        <begin position="157"/>
        <end position="235"/>
    </location>
</feature>
<feature type="transmembrane region" description="Helical" evidence="1">
    <location>
        <begin position="116"/>
        <end position="136"/>
    </location>
</feature>
<organism evidence="3 4">
    <name type="scientific">Vicingus serpentipes</name>
    <dbReference type="NCBI Taxonomy" id="1926625"/>
    <lineage>
        <taxon>Bacteria</taxon>
        <taxon>Pseudomonadati</taxon>
        <taxon>Bacteroidota</taxon>
        <taxon>Flavobacteriia</taxon>
        <taxon>Flavobacteriales</taxon>
        <taxon>Vicingaceae</taxon>
        <taxon>Vicingus</taxon>
    </lineage>
</organism>
<dbReference type="InterPro" id="IPR036890">
    <property type="entry name" value="HATPase_C_sf"/>
</dbReference>
<evidence type="ECO:0000313" key="4">
    <source>
        <dbReference type="Proteomes" id="UP000321721"/>
    </source>
</evidence>
<protein>
    <submittedName>
        <fullName evidence="3">Histidine kinase</fullName>
    </submittedName>
</protein>
<keyword evidence="1" id="KW-0812">Transmembrane</keyword>
<dbReference type="EMBL" id="VOOS01000005">
    <property type="protein sequence ID" value="TXB64227.1"/>
    <property type="molecule type" value="Genomic_DNA"/>
</dbReference>
<proteinExistence type="predicted"/>
<evidence type="ECO:0000259" key="2">
    <source>
        <dbReference type="Pfam" id="PF06580"/>
    </source>
</evidence>
<dbReference type="AlphaFoldDB" id="A0A5C6RQ07"/>
<keyword evidence="3" id="KW-0808">Transferase</keyword>
<dbReference type="Gene3D" id="3.30.565.10">
    <property type="entry name" value="Histidine kinase-like ATPase, C-terminal domain"/>
    <property type="match status" value="1"/>
</dbReference>
<dbReference type="GO" id="GO:0000155">
    <property type="term" value="F:phosphorelay sensor kinase activity"/>
    <property type="evidence" value="ECO:0007669"/>
    <property type="project" value="InterPro"/>
</dbReference>
<dbReference type="Proteomes" id="UP000321721">
    <property type="component" value="Unassembled WGS sequence"/>
</dbReference>